<dbReference type="SMART" id="SM00049">
    <property type="entry name" value="DEP"/>
    <property type="match status" value="1"/>
</dbReference>
<accession>A0A9N8E2P8</accession>
<proteinExistence type="predicted"/>
<reference evidence="3" key="1">
    <citation type="submission" date="2020-06" db="EMBL/GenBank/DDBJ databases">
        <authorList>
            <consortium name="Plant Systems Biology data submission"/>
        </authorList>
    </citation>
    <scope>NUCLEOTIDE SEQUENCE</scope>
    <source>
        <strain evidence="3">D6</strain>
    </source>
</reference>
<feature type="compositionally biased region" description="Low complexity" evidence="1">
    <location>
        <begin position="373"/>
        <end position="383"/>
    </location>
</feature>
<sequence>MFGTATGSSSLDMPHMAHSLNQSEDSSTLSSNPTPTQKRRSVRASTSSLRRPTISDEFHFSLPGETRGALSRSSSASSFGSTRSRQSNNSYSNNANVKQLTVNKLRHDDLEKMTDSPSSKAPLGRSREYDLLSERLQAVVEGRVGRELVLMSGYSGVGKTKLASSIRPLVKRGLFVISKFDYDNTTAGDNNNIDNDSNPYVAITAAFNRICRDIYRRRCTASSVHGSTDTDTGTGMGEQEIDTKSLSQHLVDAMTPTELYLLEEIVPDMDLLLLENEQTQSSQFATDIKGNTETRPILLHAFRKFLRIIAYHATFLCIVLDDTQWADSASLGLLESILSDQNIKNLMVVACYRSNEVDENHPWSIMVQGLRNQQQQQQQQQQQKLEEQKLEHSNTNDTDGESSTGLSITALPLDNLDVDTLNRIIMVLINTDDTARTIELATAIHARTQGNAYFSLTFLENLRDEGLLEFNLGTFRWAWDCQEILDATVATTNMVSLLMDKMNRSGAKGCQMTRLLPLAACLGSSFERKLLELVWMEIEKVGQVGDFNTMEDDDQGDWVVDGEQPDGMDMEMAVGDNERERQFDSLLKMAMEEQFLEPMGETRVRFSHDKIQEASMSLLRGDRFDKLKICVGVVMLAELEPTELDSCLFVAVNLLNSDFLEGFLKGLLMGDASATSRNADDDLTETSCTHTTLRYSIGNTPRFLRRLLRGVSVNPDHEDESSKVSPPPPKTNVSVVGIDTEDLELESFRVRLAQLNLQAAVKAKGLSAFHSAASYAAKGLALLGKEEKWTTTFHLALDLCNVGAEAQANIGAFDKAMMYCTEVLECPQCSIADKIRAYRVLVAHKGGLGDFKEASDLCLEELRRLNYKFPSNRVVKVFKVLKLALQAKNSKGLPLSDVAAMPLMADRNIRAVMALMEMTYTFLYLMQDEEGMILVVDKMRRLTMKYGLCKESPGSLMIRCHINMFIFGDVKKGLAYIENVLTALDCLGPYASMAFSRTTWQVYGMVYCWVKPLNTCIAKLEEGFIRGLQVGDTESAAISAWIMVSFEFFTGKMTLDRLKQRCLSFIPQLESLQRFVFSKCISCLLQLAINLSEEGAPNTTLLTGRAMDEADMRKNAAVSSDAYERIALYALDFFVQMAYAFFGDHVNGAAFAIKRGDVILDELRGNALGTLCPVLRAISLYAMARETTGVQRLKYKRLAKQAHSHVRFWVQNGNCNILHLLKLLEAERKSLSRNKEAEATALFREARVLAARGGFRQDAALICERHAEFLLLGCSEGRASADRPGAARQMEEAIRYYSEWGAMHKAKLLRNKYAGLLAAQDWDQLAMALRQGVDVRTRTYRLRKYKDCFVGSEAVDFLSKLTARPREEALEVGRQMSERFDLLEHVCDKDAHPELEDGYLFYRFVTKPKKGGGERRTLIEVPW</sequence>
<dbReference type="CDD" id="cd04371">
    <property type="entry name" value="DEP"/>
    <property type="match status" value="1"/>
</dbReference>
<dbReference type="GO" id="GO:0035556">
    <property type="term" value="P:intracellular signal transduction"/>
    <property type="evidence" value="ECO:0007669"/>
    <property type="project" value="InterPro"/>
</dbReference>
<feature type="region of interest" description="Disordered" evidence="1">
    <location>
        <begin position="369"/>
        <end position="405"/>
    </location>
</feature>
<dbReference type="Proteomes" id="UP001153069">
    <property type="component" value="Unassembled WGS sequence"/>
</dbReference>
<gene>
    <name evidence="3" type="ORF">SEMRO_556_G165960.1</name>
</gene>
<name>A0A9N8E2P8_9STRA</name>
<evidence type="ECO:0000256" key="1">
    <source>
        <dbReference type="SAM" id="MobiDB-lite"/>
    </source>
</evidence>
<dbReference type="EMBL" id="CAICTM010000555">
    <property type="protein sequence ID" value="CAB9512820.1"/>
    <property type="molecule type" value="Genomic_DNA"/>
</dbReference>
<feature type="domain" description="DEP" evidence="2">
    <location>
        <begin position="1329"/>
        <end position="1406"/>
    </location>
</feature>
<dbReference type="InterPro" id="IPR053159">
    <property type="entry name" value="Hybrid_Histidine_Kinase"/>
</dbReference>
<feature type="compositionally biased region" description="Low complexity" evidence="1">
    <location>
        <begin position="71"/>
        <end position="96"/>
    </location>
</feature>
<feature type="compositionally biased region" description="Polar residues" evidence="1">
    <location>
        <begin position="1"/>
        <end position="11"/>
    </location>
</feature>
<evidence type="ECO:0000313" key="3">
    <source>
        <dbReference type="EMBL" id="CAB9512820.1"/>
    </source>
</evidence>
<protein>
    <submittedName>
        <fullName evidence="3">DEP domain-containing mTOR-interacting protein</fullName>
    </submittedName>
</protein>
<dbReference type="OrthoDB" id="57405at2759"/>
<keyword evidence="4" id="KW-1185">Reference proteome</keyword>
<dbReference type="PANTHER" id="PTHR43642:SF1">
    <property type="entry name" value="HYBRID SIGNAL TRANSDUCTION HISTIDINE KINASE G"/>
    <property type="match status" value="1"/>
</dbReference>
<dbReference type="InterPro" id="IPR027417">
    <property type="entry name" value="P-loop_NTPase"/>
</dbReference>
<feature type="region of interest" description="Disordered" evidence="1">
    <location>
        <begin position="107"/>
        <end position="126"/>
    </location>
</feature>
<dbReference type="SUPFAM" id="SSF46785">
    <property type="entry name" value="Winged helix' DNA-binding domain"/>
    <property type="match status" value="1"/>
</dbReference>
<dbReference type="InterPro" id="IPR000591">
    <property type="entry name" value="DEP_dom"/>
</dbReference>
<dbReference type="Pfam" id="PF13191">
    <property type="entry name" value="AAA_16"/>
    <property type="match status" value="1"/>
</dbReference>
<feature type="region of interest" description="Disordered" evidence="1">
    <location>
        <begin position="714"/>
        <end position="733"/>
    </location>
</feature>
<dbReference type="PANTHER" id="PTHR43642">
    <property type="entry name" value="HYBRID SIGNAL TRANSDUCTION HISTIDINE KINASE G"/>
    <property type="match status" value="1"/>
</dbReference>
<organism evidence="3 4">
    <name type="scientific">Seminavis robusta</name>
    <dbReference type="NCBI Taxonomy" id="568900"/>
    <lineage>
        <taxon>Eukaryota</taxon>
        <taxon>Sar</taxon>
        <taxon>Stramenopiles</taxon>
        <taxon>Ochrophyta</taxon>
        <taxon>Bacillariophyta</taxon>
        <taxon>Bacillariophyceae</taxon>
        <taxon>Bacillariophycidae</taxon>
        <taxon>Naviculales</taxon>
        <taxon>Naviculaceae</taxon>
        <taxon>Seminavis</taxon>
    </lineage>
</organism>
<dbReference type="Pfam" id="PF00610">
    <property type="entry name" value="DEP"/>
    <property type="match status" value="1"/>
</dbReference>
<feature type="compositionally biased region" description="Polar residues" evidence="1">
    <location>
        <begin position="395"/>
        <end position="405"/>
    </location>
</feature>
<feature type="compositionally biased region" description="Polar residues" evidence="1">
    <location>
        <begin position="19"/>
        <end position="36"/>
    </location>
</feature>
<feature type="compositionally biased region" description="Basic and acidic residues" evidence="1">
    <location>
        <begin position="384"/>
        <end position="394"/>
    </location>
</feature>
<evidence type="ECO:0000313" key="4">
    <source>
        <dbReference type="Proteomes" id="UP001153069"/>
    </source>
</evidence>
<evidence type="ECO:0000259" key="2">
    <source>
        <dbReference type="SMART" id="SM00049"/>
    </source>
</evidence>
<feature type="region of interest" description="Disordered" evidence="1">
    <location>
        <begin position="1"/>
        <end position="99"/>
    </location>
</feature>
<dbReference type="InterPro" id="IPR041664">
    <property type="entry name" value="AAA_16"/>
</dbReference>
<dbReference type="InterPro" id="IPR036390">
    <property type="entry name" value="WH_DNA-bd_sf"/>
</dbReference>
<dbReference type="Gene3D" id="1.10.10.10">
    <property type="entry name" value="Winged helix-like DNA-binding domain superfamily/Winged helix DNA-binding domain"/>
    <property type="match status" value="1"/>
</dbReference>
<comment type="caution">
    <text evidence="3">The sequence shown here is derived from an EMBL/GenBank/DDBJ whole genome shotgun (WGS) entry which is preliminary data.</text>
</comment>
<dbReference type="SUPFAM" id="SSF52540">
    <property type="entry name" value="P-loop containing nucleoside triphosphate hydrolases"/>
    <property type="match status" value="1"/>
</dbReference>
<dbReference type="InterPro" id="IPR036388">
    <property type="entry name" value="WH-like_DNA-bd_sf"/>
</dbReference>